<reference evidence="1 2" key="1">
    <citation type="submission" date="2016-01" db="EMBL/GenBank/DDBJ databases">
        <title>Highly variable Streptococcus oralis are common among viridans streptococci isolated from primates.</title>
        <authorList>
            <person name="Denapaite D."/>
            <person name="Rieger M."/>
            <person name="Koendgen S."/>
            <person name="Brueckner R."/>
            <person name="Ochigava I."/>
            <person name="Kappeler P."/>
            <person name="Maetz-Rensing K."/>
            <person name="Leendertz F."/>
            <person name="Hakenbeck R."/>
        </authorList>
    </citation>
    <scope>NUCLEOTIDE SEQUENCE [LARGE SCALE GENOMIC DNA]</scope>
    <source>
        <strain evidence="1 2">DD02</strain>
    </source>
</reference>
<proteinExistence type="predicted"/>
<evidence type="ECO:0000313" key="2">
    <source>
        <dbReference type="Proteomes" id="UP000070198"/>
    </source>
</evidence>
<dbReference type="Proteomes" id="UP000070198">
    <property type="component" value="Unassembled WGS sequence"/>
</dbReference>
<organism evidence="1 2">
    <name type="scientific">Streptococcus gallolyticus</name>
    <dbReference type="NCBI Taxonomy" id="315405"/>
    <lineage>
        <taxon>Bacteria</taxon>
        <taxon>Bacillati</taxon>
        <taxon>Bacillota</taxon>
        <taxon>Bacilli</taxon>
        <taxon>Lactobacillales</taxon>
        <taxon>Streptococcaceae</taxon>
        <taxon>Streptococcus</taxon>
    </lineage>
</organism>
<gene>
    <name evidence="1" type="ORF">SGADD02_02086</name>
</gene>
<comment type="caution">
    <text evidence="1">The sequence shown here is derived from an EMBL/GenBank/DDBJ whole genome shotgun (WGS) entry which is preliminary data.</text>
</comment>
<dbReference type="AlphaFoldDB" id="A0A139MKW1"/>
<protein>
    <submittedName>
        <fullName evidence="1">Uncharacterized protein</fullName>
    </submittedName>
</protein>
<dbReference type="RefSeq" id="WP_061459215.1">
    <property type="nucleotide sequence ID" value="NZ_KQ968757.1"/>
</dbReference>
<dbReference type="PATRIC" id="fig|315405.11.peg.2425"/>
<dbReference type="EMBL" id="LQOF01000413">
    <property type="protein sequence ID" value="KXT64302.1"/>
    <property type="molecule type" value="Genomic_DNA"/>
</dbReference>
<sequence>MQKKPSRMTIYFSPEERQFFDDIKQYFENFNELNKEMSSSSIFVLLVRTFHELFLENATTEDFGLRMKQLNNIKDTQLEKINGDLSTIKHQLDQLLYLELTNFHAITRGEQFDIQDLESIHSHFDPMQHELMARIDDVIKEDTARGQTIKHSHKGVTNDR</sequence>
<accession>A0A139MKW1</accession>
<evidence type="ECO:0000313" key="1">
    <source>
        <dbReference type="EMBL" id="KXT64302.1"/>
    </source>
</evidence>
<name>A0A139MKW1_9STRE</name>